<keyword evidence="2" id="KW-1185">Reference proteome</keyword>
<dbReference type="VEuPathDB" id="AmoebaDB:ACA1_261230"/>
<dbReference type="Proteomes" id="UP000011083">
    <property type="component" value="Unassembled WGS sequence"/>
</dbReference>
<protein>
    <submittedName>
        <fullName evidence="1">Uncharacterized protein</fullName>
    </submittedName>
</protein>
<evidence type="ECO:0000313" key="2">
    <source>
        <dbReference type="Proteomes" id="UP000011083"/>
    </source>
</evidence>
<proteinExistence type="predicted"/>
<evidence type="ECO:0000313" key="1">
    <source>
        <dbReference type="EMBL" id="ELR11705.1"/>
    </source>
</evidence>
<organism evidence="1 2">
    <name type="scientific">Acanthamoeba castellanii (strain ATCC 30010 / Neff)</name>
    <dbReference type="NCBI Taxonomy" id="1257118"/>
    <lineage>
        <taxon>Eukaryota</taxon>
        <taxon>Amoebozoa</taxon>
        <taxon>Discosea</taxon>
        <taxon>Longamoebia</taxon>
        <taxon>Centramoebida</taxon>
        <taxon>Acanthamoebidae</taxon>
        <taxon>Acanthamoeba</taxon>
    </lineage>
</organism>
<dbReference type="EMBL" id="KB008148">
    <property type="protein sequence ID" value="ELR11705.1"/>
    <property type="molecule type" value="Genomic_DNA"/>
</dbReference>
<sequence>MSTVEGVWAELKNVGKVTRRRSEEWYSFEVDYDKLNASASVLAGIAAFSSHMWIMDTMRAEKKGWKWYGDTQVVVYKFTAPSMREAIITAIVGTAVSGSGAGRFSSPNQSFYVESNSDGSWVDFWQRTAQGDNDLPKWEGAPRVTVNLVQTGNTCCTLAQKDDKTFILVDYLTS</sequence>
<accession>L8GF53</accession>
<name>L8GF53_ACACF</name>
<dbReference type="KEGG" id="acan:ACA1_261230"/>
<gene>
    <name evidence="1" type="ORF">ACA1_261230</name>
</gene>
<dbReference type="AlphaFoldDB" id="L8GF53"/>
<dbReference type="RefSeq" id="XP_004333718.1">
    <property type="nucleotide sequence ID" value="XM_004333670.1"/>
</dbReference>
<reference evidence="1 2" key="1">
    <citation type="journal article" date="2013" name="Genome Biol.">
        <title>Genome of Acanthamoeba castellanii highlights extensive lateral gene transfer and early evolution of tyrosine kinase signaling.</title>
        <authorList>
            <person name="Clarke M."/>
            <person name="Lohan A.J."/>
            <person name="Liu B."/>
            <person name="Lagkouvardos I."/>
            <person name="Roy S."/>
            <person name="Zafar N."/>
            <person name="Bertelli C."/>
            <person name="Schilde C."/>
            <person name="Kianianmomeni A."/>
            <person name="Burglin T.R."/>
            <person name="Frech C."/>
            <person name="Turcotte B."/>
            <person name="Kopec K.O."/>
            <person name="Synnott J.M."/>
            <person name="Choo C."/>
            <person name="Paponov I."/>
            <person name="Finkler A."/>
            <person name="Soon Heng Tan C."/>
            <person name="Hutchins A.P."/>
            <person name="Weinmeier T."/>
            <person name="Rattei T."/>
            <person name="Chu J.S."/>
            <person name="Gimenez G."/>
            <person name="Irimia M."/>
            <person name="Rigden D.J."/>
            <person name="Fitzpatrick D.A."/>
            <person name="Lorenzo-Morales J."/>
            <person name="Bateman A."/>
            <person name="Chiu C.H."/>
            <person name="Tang P."/>
            <person name="Hegemann P."/>
            <person name="Fromm H."/>
            <person name="Raoult D."/>
            <person name="Greub G."/>
            <person name="Miranda-Saavedra D."/>
            <person name="Chen N."/>
            <person name="Nash P."/>
            <person name="Ginger M.L."/>
            <person name="Horn M."/>
            <person name="Schaap P."/>
            <person name="Caler L."/>
            <person name="Loftus B."/>
        </authorList>
    </citation>
    <scope>NUCLEOTIDE SEQUENCE [LARGE SCALE GENOMIC DNA]</scope>
    <source>
        <strain evidence="1 2">Neff</strain>
    </source>
</reference>
<dbReference type="GeneID" id="14912044"/>